<gene>
    <name evidence="2" type="ORF">SAMN02745176_01856</name>
</gene>
<evidence type="ECO:0000313" key="2">
    <source>
        <dbReference type="EMBL" id="SHI93587.1"/>
    </source>
</evidence>
<name>A0A1M6F7A7_9FIRM</name>
<dbReference type="InterPro" id="IPR000182">
    <property type="entry name" value="GNAT_dom"/>
</dbReference>
<reference evidence="2 3" key="1">
    <citation type="submission" date="2016-11" db="EMBL/GenBank/DDBJ databases">
        <authorList>
            <person name="Jaros S."/>
            <person name="Januszkiewicz K."/>
            <person name="Wedrychowicz H."/>
        </authorList>
    </citation>
    <scope>NUCLEOTIDE SEQUENCE [LARGE SCALE GENOMIC DNA]</scope>
    <source>
        <strain evidence="2 3">DSM 19022</strain>
    </source>
</reference>
<dbReference type="PROSITE" id="PS51186">
    <property type="entry name" value="GNAT"/>
    <property type="match status" value="1"/>
</dbReference>
<feature type="domain" description="N-acetyltransferase" evidence="1">
    <location>
        <begin position="1"/>
        <end position="125"/>
    </location>
</feature>
<dbReference type="GO" id="GO:0016747">
    <property type="term" value="F:acyltransferase activity, transferring groups other than amino-acyl groups"/>
    <property type="evidence" value="ECO:0007669"/>
    <property type="project" value="InterPro"/>
</dbReference>
<dbReference type="AlphaFoldDB" id="A0A1M6F7A7"/>
<dbReference type="Proteomes" id="UP000184442">
    <property type="component" value="Unassembled WGS sequence"/>
</dbReference>
<dbReference type="InterPro" id="IPR016181">
    <property type="entry name" value="Acyl_CoA_acyltransferase"/>
</dbReference>
<accession>A0A1M6F7A7</accession>
<dbReference type="Pfam" id="PF00583">
    <property type="entry name" value="Acetyltransf_1"/>
    <property type="match status" value="1"/>
</dbReference>
<organism evidence="2 3">
    <name type="scientific">Lutispora thermophila DSM 19022</name>
    <dbReference type="NCBI Taxonomy" id="1122184"/>
    <lineage>
        <taxon>Bacteria</taxon>
        <taxon>Bacillati</taxon>
        <taxon>Bacillota</taxon>
        <taxon>Clostridia</taxon>
        <taxon>Lutisporales</taxon>
        <taxon>Lutisporaceae</taxon>
        <taxon>Lutispora</taxon>
    </lineage>
</organism>
<dbReference type="STRING" id="1122184.SAMN02745176_01856"/>
<dbReference type="Gene3D" id="3.40.630.30">
    <property type="match status" value="1"/>
</dbReference>
<proteinExistence type="predicted"/>
<evidence type="ECO:0000313" key="3">
    <source>
        <dbReference type="Proteomes" id="UP000184442"/>
    </source>
</evidence>
<dbReference type="EMBL" id="FQZS01000011">
    <property type="protein sequence ID" value="SHI93587.1"/>
    <property type="molecule type" value="Genomic_DNA"/>
</dbReference>
<dbReference type="OrthoDB" id="7833882at2"/>
<keyword evidence="3" id="KW-1185">Reference proteome</keyword>
<dbReference type="RefSeq" id="WP_073025927.1">
    <property type="nucleotide sequence ID" value="NZ_FQZS01000011.1"/>
</dbReference>
<dbReference type="CDD" id="cd04301">
    <property type="entry name" value="NAT_SF"/>
    <property type="match status" value="1"/>
</dbReference>
<protein>
    <recommendedName>
        <fullName evidence="1">N-acetyltransferase domain-containing protein</fullName>
    </recommendedName>
</protein>
<dbReference type="SUPFAM" id="SSF55729">
    <property type="entry name" value="Acyl-CoA N-acyltransferases (Nat)"/>
    <property type="match status" value="1"/>
</dbReference>
<sequence length="144" mass="16710">MISIRKAVTEDIDNIIEFLSDMGFNHKNIYTNKDYFVYYDNDVLLGCGMAFSEAEYCIIDNIIVNEIYRRNKIGTAIAKTVMNYYELKGAKIALCCLPCDNFCRSLRFNIASWNDIPLLIRNMLDKDTKKIYTVSLEGYFKDCC</sequence>
<evidence type="ECO:0000259" key="1">
    <source>
        <dbReference type="PROSITE" id="PS51186"/>
    </source>
</evidence>